<dbReference type="EMBL" id="QJVC01000001">
    <property type="protein sequence ID" value="PYI40248.1"/>
    <property type="molecule type" value="Genomic_DNA"/>
</dbReference>
<dbReference type="Proteomes" id="UP000247980">
    <property type="component" value="Unassembled WGS sequence"/>
</dbReference>
<feature type="region of interest" description="Disordered" evidence="1">
    <location>
        <begin position="78"/>
        <end position="102"/>
    </location>
</feature>
<protein>
    <submittedName>
        <fullName evidence="2">Uncharacterized protein</fullName>
    </submittedName>
</protein>
<reference evidence="2 3" key="1">
    <citation type="submission" date="2018-05" db="EMBL/GenBank/DDBJ databases">
        <title>Genetic diversity of glacier-inhabiting Cryobacterium bacteria in China and description of Cryobacterium mengkeensis sp. nov. and Arthrobacter glacialis sp. nov.</title>
        <authorList>
            <person name="Liu Q."/>
            <person name="Xin Y.-H."/>
        </authorList>
    </citation>
    <scope>NUCLEOTIDE SEQUENCE [LARGE SCALE GENOMIC DNA]</scope>
    <source>
        <strain evidence="2 3">B7</strain>
    </source>
</reference>
<dbReference type="AlphaFoldDB" id="A0A2V5IUP8"/>
<sequence length="102" mass="10103">MFHSRAEGMRVTATKQNTAAARLSSAIAPPASHTLEPHGIICSTVATATNSLRGSSSTFSFPATFPAAAMARTDGGLTCGRGSGGTEPAITGSGMGHSSPPG</sequence>
<keyword evidence="3" id="KW-1185">Reference proteome</keyword>
<proteinExistence type="predicted"/>
<evidence type="ECO:0000313" key="3">
    <source>
        <dbReference type="Proteomes" id="UP000247980"/>
    </source>
</evidence>
<organism evidence="2 3">
    <name type="scientific">Arthrobacter psychrolactophilus</name>
    <dbReference type="NCBI Taxonomy" id="92442"/>
    <lineage>
        <taxon>Bacteria</taxon>
        <taxon>Bacillati</taxon>
        <taxon>Actinomycetota</taxon>
        <taxon>Actinomycetes</taxon>
        <taxon>Micrococcales</taxon>
        <taxon>Micrococcaceae</taxon>
        <taxon>Arthrobacter</taxon>
    </lineage>
</organism>
<evidence type="ECO:0000313" key="2">
    <source>
        <dbReference type="EMBL" id="PYI40248.1"/>
    </source>
</evidence>
<gene>
    <name evidence="2" type="ORF">CVS30_01650</name>
</gene>
<name>A0A2V5IUP8_9MICC</name>
<evidence type="ECO:0000256" key="1">
    <source>
        <dbReference type="SAM" id="MobiDB-lite"/>
    </source>
</evidence>
<accession>A0A2V5IUP8</accession>
<comment type="caution">
    <text evidence="2">The sequence shown here is derived from an EMBL/GenBank/DDBJ whole genome shotgun (WGS) entry which is preliminary data.</text>
</comment>